<evidence type="ECO:0000313" key="3">
    <source>
        <dbReference type="EMBL" id="KAJ9557524.1"/>
    </source>
</evidence>
<reference evidence="3" key="1">
    <citation type="submission" date="2023-03" db="EMBL/GenBank/DDBJ databases">
        <title>Chromosome-scale reference genome and RAD-based genetic map of yellow starthistle (Centaurea solstitialis) reveal putative structural variation and QTLs associated with invader traits.</title>
        <authorList>
            <person name="Reatini B."/>
            <person name="Cang F.A."/>
            <person name="Jiang Q."/>
            <person name="Mckibben M.T.W."/>
            <person name="Barker M.S."/>
            <person name="Rieseberg L.H."/>
            <person name="Dlugosch K.M."/>
        </authorList>
    </citation>
    <scope>NUCLEOTIDE SEQUENCE</scope>
    <source>
        <strain evidence="3">CAN-66</strain>
        <tissue evidence="3">Leaf</tissue>
    </source>
</reference>
<proteinExistence type="predicted"/>
<evidence type="ECO:0000313" key="4">
    <source>
        <dbReference type="Proteomes" id="UP001172457"/>
    </source>
</evidence>
<dbReference type="Proteomes" id="UP001172457">
    <property type="component" value="Chromosome 3"/>
</dbReference>
<feature type="compositionally biased region" description="Polar residues" evidence="1">
    <location>
        <begin position="118"/>
        <end position="128"/>
    </location>
</feature>
<organism evidence="3 4">
    <name type="scientific">Centaurea solstitialis</name>
    <name type="common">yellow star-thistle</name>
    <dbReference type="NCBI Taxonomy" id="347529"/>
    <lineage>
        <taxon>Eukaryota</taxon>
        <taxon>Viridiplantae</taxon>
        <taxon>Streptophyta</taxon>
        <taxon>Embryophyta</taxon>
        <taxon>Tracheophyta</taxon>
        <taxon>Spermatophyta</taxon>
        <taxon>Magnoliopsida</taxon>
        <taxon>eudicotyledons</taxon>
        <taxon>Gunneridae</taxon>
        <taxon>Pentapetalae</taxon>
        <taxon>asterids</taxon>
        <taxon>campanulids</taxon>
        <taxon>Asterales</taxon>
        <taxon>Asteraceae</taxon>
        <taxon>Carduoideae</taxon>
        <taxon>Cardueae</taxon>
        <taxon>Centaureinae</taxon>
        <taxon>Centaurea</taxon>
    </lineage>
</organism>
<name>A0AA38WPR9_9ASTR</name>
<feature type="domain" description="Oxidoreductase molybdopterin-binding" evidence="2">
    <location>
        <begin position="225"/>
        <end position="271"/>
    </location>
</feature>
<comment type="caution">
    <text evidence="3">The sequence shown here is derived from an EMBL/GenBank/DDBJ whole genome shotgun (WGS) entry which is preliminary data.</text>
</comment>
<dbReference type="InterPro" id="IPR000572">
    <property type="entry name" value="OxRdtase_Mopterin-bd_dom"/>
</dbReference>
<dbReference type="Gene3D" id="3.90.420.10">
    <property type="entry name" value="Oxidoreductase, molybdopterin-binding domain"/>
    <property type="match status" value="1"/>
</dbReference>
<evidence type="ECO:0000256" key="1">
    <source>
        <dbReference type="SAM" id="MobiDB-lite"/>
    </source>
</evidence>
<feature type="compositionally biased region" description="Basic and acidic residues" evidence="1">
    <location>
        <begin position="105"/>
        <end position="114"/>
    </location>
</feature>
<gene>
    <name evidence="3" type="ORF">OSB04_012138</name>
</gene>
<feature type="compositionally biased region" description="Basic and acidic residues" evidence="1">
    <location>
        <begin position="211"/>
        <end position="224"/>
    </location>
</feature>
<dbReference type="Pfam" id="PF00174">
    <property type="entry name" value="Oxidored_molyb"/>
    <property type="match status" value="1"/>
</dbReference>
<accession>A0AA38WPR9</accession>
<dbReference type="InterPro" id="IPR036374">
    <property type="entry name" value="OxRdtase_Mopterin-bd_sf"/>
</dbReference>
<feature type="compositionally biased region" description="Basic and acidic residues" evidence="1">
    <location>
        <begin position="139"/>
        <end position="148"/>
    </location>
</feature>
<dbReference type="SUPFAM" id="SSF56524">
    <property type="entry name" value="Oxidoreductase molybdopterin-binding domain"/>
    <property type="match status" value="1"/>
</dbReference>
<evidence type="ECO:0000259" key="2">
    <source>
        <dbReference type="Pfam" id="PF00174"/>
    </source>
</evidence>
<keyword evidence="4" id="KW-1185">Reference proteome</keyword>
<dbReference type="AlphaFoldDB" id="A0AA38WPR9"/>
<feature type="compositionally biased region" description="Polar residues" evidence="1">
    <location>
        <begin position="156"/>
        <end position="169"/>
    </location>
</feature>
<dbReference type="EMBL" id="JARYMX010000003">
    <property type="protein sequence ID" value="KAJ9557524.1"/>
    <property type="molecule type" value="Genomic_DNA"/>
</dbReference>
<feature type="region of interest" description="Disordered" evidence="1">
    <location>
        <begin position="70"/>
        <end position="225"/>
    </location>
</feature>
<sequence length="284" mass="31181">MGGCSNEKHVNLRKCEEQSQPLISRQRLCLTFLNSPLSVTITTHVQITQSPWRPPSKNRQFRHEPGLSTAGVVRSFSPNHRRPEYPAATRDFAARNRLPSGIGNHDSDSKKKTMELTILTQLKRSTPSWRVRPRRQRRRDGGPVDRAKPVHGPPNGTGSSRLRQSTTFGTMDRFRTPAGTTGPLRFAAGQKAGPLHDGPAHQRPGVPGDAGLRREPPEGTEPDKQTIGFNWGAAGIATSVWKGVPLVSILKRCGVYGRKKGALNVCFEGRRISPGAGVRNMGRV</sequence>
<protein>
    <recommendedName>
        <fullName evidence="2">Oxidoreductase molybdopterin-binding domain-containing protein</fullName>
    </recommendedName>
</protein>